<gene>
    <name evidence="1" type="ORF">SSLN_LOCUS4961</name>
</gene>
<organism evidence="3">
    <name type="scientific">Schistocephalus solidus</name>
    <name type="common">Tapeworm</name>
    <dbReference type="NCBI Taxonomy" id="70667"/>
    <lineage>
        <taxon>Eukaryota</taxon>
        <taxon>Metazoa</taxon>
        <taxon>Spiralia</taxon>
        <taxon>Lophotrochozoa</taxon>
        <taxon>Platyhelminthes</taxon>
        <taxon>Cestoda</taxon>
        <taxon>Eucestoda</taxon>
        <taxon>Diphyllobothriidea</taxon>
        <taxon>Diphyllobothriidae</taxon>
        <taxon>Schistocephalus</taxon>
    </lineage>
</organism>
<evidence type="ECO:0000313" key="2">
    <source>
        <dbReference type="Proteomes" id="UP000275846"/>
    </source>
</evidence>
<dbReference type="AlphaFoldDB" id="A0A183SL63"/>
<evidence type="ECO:0000313" key="1">
    <source>
        <dbReference type="EMBL" id="VDL91346.1"/>
    </source>
</evidence>
<dbReference type="WBParaSite" id="SSLN_0000512001-mRNA-1">
    <property type="protein sequence ID" value="SSLN_0000512001-mRNA-1"/>
    <property type="gene ID" value="SSLN_0000512001"/>
</dbReference>
<accession>A0A183SL63</accession>
<name>A0A183SL63_SCHSO</name>
<dbReference type="Proteomes" id="UP000275846">
    <property type="component" value="Unassembled WGS sequence"/>
</dbReference>
<reference evidence="1 2" key="2">
    <citation type="submission" date="2018-11" db="EMBL/GenBank/DDBJ databases">
        <authorList>
            <consortium name="Pathogen Informatics"/>
        </authorList>
    </citation>
    <scope>NUCLEOTIDE SEQUENCE [LARGE SCALE GENOMIC DNA]</scope>
    <source>
        <strain evidence="1 2">NST_G2</strain>
    </source>
</reference>
<proteinExistence type="predicted"/>
<dbReference type="EMBL" id="UYSU01033066">
    <property type="protein sequence ID" value="VDL91346.1"/>
    <property type="molecule type" value="Genomic_DNA"/>
</dbReference>
<dbReference type="OrthoDB" id="10225613at2759"/>
<sequence>MLLWPPLTGTQLSPVAPQSWVLLKDHTPGNHHDRRAKPGEGLRCCECLHTQYACSLALPSRLYPPTCPSPSCLLPVHCPCSPPSPFALPSSSTVEKVLRAPPYPDQYLLLSPDTAEGDPDNLRSRRWHLLDYLLVRRRDHQDVQVTKAILGAEGCTDNRLVISMMRLRLQPRRRPLANFPVADEDTFEENRRCQLRDMVQSAALGRARRQQQDWC</sequence>
<reference evidence="3" key="1">
    <citation type="submission" date="2016-06" db="UniProtKB">
        <authorList>
            <consortium name="WormBaseParasite"/>
        </authorList>
    </citation>
    <scope>IDENTIFICATION</scope>
</reference>
<protein>
    <submittedName>
        <fullName evidence="3">TGFb_propeptide domain-containing protein</fullName>
    </submittedName>
</protein>
<keyword evidence="2" id="KW-1185">Reference proteome</keyword>
<evidence type="ECO:0000313" key="3">
    <source>
        <dbReference type="WBParaSite" id="SSLN_0000512001-mRNA-1"/>
    </source>
</evidence>